<dbReference type="Proteomes" id="UP000034081">
    <property type="component" value="Unassembled WGS sequence"/>
</dbReference>
<dbReference type="PROSITE" id="PS51740">
    <property type="entry name" value="SPOVT_ABRB"/>
    <property type="match status" value="1"/>
</dbReference>
<evidence type="ECO:0000259" key="2">
    <source>
        <dbReference type="PROSITE" id="PS51740"/>
    </source>
</evidence>
<comment type="caution">
    <text evidence="3">The sequence shown here is derived from an EMBL/GenBank/DDBJ whole genome shotgun (WGS) entry which is preliminary data.</text>
</comment>
<dbReference type="EMBL" id="LBVL01000018">
    <property type="protein sequence ID" value="KKQ84425.1"/>
    <property type="molecule type" value="Genomic_DNA"/>
</dbReference>
<gene>
    <name evidence="3" type="ORF">UT08_C0018G0031</name>
</gene>
<dbReference type="NCBIfam" id="TIGR01439">
    <property type="entry name" value="lp_hng_hel_AbrB"/>
    <property type="match status" value="1"/>
</dbReference>
<keyword evidence="1" id="KW-0238">DNA-binding</keyword>
<evidence type="ECO:0000313" key="3">
    <source>
        <dbReference type="EMBL" id="KKQ84425.1"/>
    </source>
</evidence>
<accession>A0A0G0L985</accession>
<evidence type="ECO:0000256" key="1">
    <source>
        <dbReference type="PROSITE-ProRule" id="PRU01076"/>
    </source>
</evidence>
<dbReference type="Gene3D" id="2.10.260.10">
    <property type="match status" value="1"/>
</dbReference>
<dbReference type="SUPFAM" id="SSF89447">
    <property type="entry name" value="AbrB/MazE/MraZ-like"/>
    <property type="match status" value="1"/>
</dbReference>
<dbReference type="AlphaFoldDB" id="A0A0G0L985"/>
<sequence>MTYTLTVSSQGQVVIPSHARKRLGLKPGSKIILSVETKGKIPKAILEPQPESWVSYVTGLGKGLWGKGEKYVEKERTSWESNE</sequence>
<evidence type="ECO:0000313" key="4">
    <source>
        <dbReference type="Proteomes" id="UP000034081"/>
    </source>
</evidence>
<proteinExistence type="predicted"/>
<name>A0A0G0L985_9BACT</name>
<organism evidence="3 4">
    <name type="scientific">Candidatus Woesebacteria bacterium GW2011_GWB1_38_8</name>
    <dbReference type="NCBI Taxonomy" id="1618570"/>
    <lineage>
        <taxon>Bacteria</taxon>
        <taxon>Candidatus Woeseibacteriota</taxon>
    </lineage>
</organism>
<dbReference type="GO" id="GO:0003677">
    <property type="term" value="F:DNA binding"/>
    <property type="evidence" value="ECO:0007669"/>
    <property type="project" value="UniProtKB-UniRule"/>
</dbReference>
<dbReference type="InterPro" id="IPR037914">
    <property type="entry name" value="SpoVT-AbrB_sf"/>
</dbReference>
<dbReference type="STRING" id="1618570.UT08_C0018G0031"/>
<protein>
    <recommendedName>
        <fullName evidence="2">SpoVT-AbrB domain-containing protein</fullName>
    </recommendedName>
</protein>
<reference evidence="3 4" key="1">
    <citation type="journal article" date="2015" name="Nature">
        <title>rRNA introns, odd ribosomes, and small enigmatic genomes across a large radiation of phyla.</title>
        <authorList>
            <person name="Brown C.T."/>
            <person name="Hug L.A."/>
            <person name="Thomas B.C."/>
            <person name="Sharon I."/>
            <person name="Castelle C.J."/>
            <person name="Singh A."/>
            <person name="Wilkins M.J."/>
            <person name="Williams K.H."/>
            <person name="Banfield J.F."/>
        </authorList>
    </citation>
    <scope>NUCLEOTIDE SEQUENCE [LARGE SCALE GENOMIC DNA]</scope>
</reference>
<dbReference type="InterPro" id="IPR007159">
    <property type="entry name" value="SpoVT-AbrB_dom"/>
</dbReference>
<dbReference type="SMART" id="SM00966">
    <property type="entry name" value="SpoVT_AbrB"/>
    <property type="match status" value="1"/>
</dbReference>
<dbReference type="Pfam" id="PF04014">
    <property type="entry name" value="MazE_antitoxin"/>
    <property type="match status" value="1"/>
</dbReference>
<feature type="domain" description="SpoVT-AbrB" evidence="2">
    <location>
        <begin position="2"/>
        <end position="51"/>
    </location>
</feature>